<reference evidence="10 11" key="1">
    <citation type="submission" date="2018-01" db="EMBL/GenBank/DDBJ databases">
        <title>Metagenomic assembled genomes from two thermal pools in the Uzon Caldera, Kamchatka, Russia.</title>
        <authorList>
            <person name="Wilkins L."/>
            <person name="Ettinger C."/>
        </authorList>
    </citation>
    <scope>NUCLEOTIDE SEQUENCE [LARGE SCALE GENOMIC DNA]</scope>
    <source>
        <strain evidence="10">ZAV-05</strain>
    </source>
</reference>
<keyword evidence="7 8" id="KW-0472">Membrane</keyword>
<evidence type="ECO:0000313" key="10">
    <source>
        <dbReference type="EMBL" id="PMP72016.1"/>
    </source>
</evidence>
<feature type="transmembrane region" description="Helical" evidence="8">
    <location>
        <begin position="381"/>
        <end position="398"/>
    </location>
</feature>
<accession>A0A2J6WNS6</accession>
<dbReference type="Proteomes" id="UP000242881">
    <property type="component" value="Unassembled WGS sequence"/>
</dbReference>
<gene>
    <name evidence="10" type="ORF">C0187_02550</name>
</gene>
<dbReference type="Pfam" id="PF13231">
    <property type="entry name" value="PMT_2"/>
    <property type="match status" value="1"/>
</dbReference>
<sequence length="528" mass="62106">MENLFKHKYTKPIILILYVLSISTFALFPRDLFFGDEVRYADVFLHLKEGNFILLTLNGEPYPDKPPLFFIFIYFLKLITRIPDPQIFFIATSITGAMFITGSYYFLKIITKDEDKAFYSNILIVSNLYFIALVNFVKMDLFFSFFILLSFTFFYLYYEKDKISFLYLAFMMAGIALFVKGLLGLIFPILSFIVFCLLKKRYKPFLNFHFILGLIVALIPTTIWIFALIRINGFDYVYNSLFYQQTVRRAIDAFHSKKPFYFYFYVLPLVWLPISIVILSNIKDLKTFLSEYKCKDNDGHLYNLVVFFTSFLILSLVSSKFPNYLLPIFPSFALLIYQLVINSKEDRKLWFATSIIFIIISSVIGYLTFNRNNFPFMENVNYSWIVSLVGILIAIFLIKYSGKSTNKILSIYSVLIIIFANSLNITFVLPSSPFFSPRIIGEQLKYYSEKGYKPISFDTYSGTYSFYANRSVLETRDKSKIEELIRNGEKLVIAMSEKNWDRWENKPDSLRIVKRQFMMNKYYIVLIN</sequence>
<dbReference type="PANTHER" id="PTHR33908">
    <property type="entry name" value="MANNOSYLTRANSFERASE YKCB-RELATED"/>
    <property type="match status" value="1"/>
</dbReference>
<keyword evidence="6 8" id="KW-1133">Transmembrane helix</keyword>
<dbReference type="GO" id="GO:0005886">
    <property type="term" value="C:plasma membrane"/>
    <property type="evidence" value="ECO:0007669"/>
    <property type="project" value="UniProtKB-SubCell"/>
</dbReference>
<feature type="transmembrane region" description="Helical" evidence="8">
    <location>
        <begin position="349"/>
        <end position="369"/>
    </location>
</feature>
<evidence type="ECO:0000256" key="1">
    <source>
        <dbReference type="ARBA" id="ARBA00004651"/>
    </source>
</evidence>
<keyword evidence="5 8" id="KW-0812">Transmembrane</keyword>
<feature type="domain" description="Glycosyltransferase RgtA/B/C/D-like" evidence="9">
    <location>
        <begin position="64"/>
        <end position="224"/>
    </location>
</feature>
<dbReference type="GO" id="GO:0010041">
    <property type="term" value="P:response to iron(III) ion"/>
    <property type="evidence" value="ECO:0007669"/>
    <property type="project" value="TreeGrafter"/>
</dbReference>
<evidence type="ECO:0000256" key="5">
    <source>
        <dbReference type="ARBA" id="ARBA00022692"/>
    </source>
</evidence>
<feature type="transmembrane region" description="Helical" evidence="8">
    <location>
        <begin position="410"/>
        <end position="429"/>
    </location>
</feature>
<dbReference type="InterPro" id="IPR050297">
    <property type="entry name" value="LipidA_mod_glycosyltrf_83"/>
</dbReference>
<dbReference type="AlphaFoldDB" id="A0A2J6WNS6"/>
<dbReference type="GO" id="GO:0016763">
    <property type="term" value="F:pentosyltransferase activity"/>
    <property type="evidence" value="ECO:0007669"/>
    <property type="project" value="TreeGrafter"/>
</dbReference>
<keyword evidence="4" id="KW-0808">Transferase</keyword>
<feature type="transmembrane region" description="Helical" evidence="8">
    <location>
        <begin position="210"/>
        <end position="231"/>
    </location>
</feature>
<feature type="transmembrane region" description="Helical" evidence="8">
    <location>
        <begin position="170"/>
        <end position="198"/>
    </location>
</feature>
<name>A0A2J6WNS6_9BACT</name>
<evidence type="ECO:0000256" key="8">
    <source>
        <dbReference type="SAM" id="Phobius"/>
    </source>
</evidence>
<evidence type="ECO:0000256" key="2">
    <source>
        <dbReference type="ARBA" id="ARBA00022475"/>
    </source>
</evidence>
<comment type="caution">
    <text evidence="10">The sequence shown here is derived from an EMBL/GenBank/DDBJ whole genome shotgun (WGS) entry which is preliminary data.</text>
</comment>
<evidence type="ECO:0000313" key="11">
    <source>
        <dbReference type="Proteomes" id="UP000242881"/>
    </source>
</evidence>
<keyword evidence="2" id="KW-1003">Cell membrane</keyword>
<evidence type="ECO:0000256" key="6">
    <source>
        <dbReference type="ARBA" id="ARBA00022989"/>
    </source>
</evidence>
<evidence type="ECO:0000259" key="9">
    <source>
        <dbReference type="Pfam" id="PF13231"/>
    </source>
</evidence>
<keyword evidence="3" id="KW-0328">Glycosyltransferase</keyword>
<feature type="transmembrane region" description="Helical" evidence="8">
    <location>
        <begin position="12"/>
        <end position="29"/>
    </location>
</feature>
<organism evidence="10 11">
    <name type="scientific">Calditerrivibrio nitroreducens</name>
    <dbReference type="NCBI Taxonomy" id="477976"/>
    <lineage>
        <taxon>Bacteria</taxon>
        <taxon>Pseudomonadati</taxon>
        <taxon>Deferribacterota</taxon>
        <taxon>Deferribacteres</taxon>
        <taxon>Deferribacterales</taxon>
        <taxon>Calditerrivibrionaceae</taxon>
    </lineage>
</organism>
<feature type="transmembrane region" description="Helical" evidence="8">
    <location>
        <begin position="87"/>
        <end position="106"/>
    </location>
</feature>
<proteinExistence type="predicted"/>
<evidence type="ECO:0000256" key="3">
    <source>
        <dbReference type="ARBA" id="ARBA00022676"/>
    </source>
</evidence>
<comment type="subcellular location">
    <subcellularLocation>
        <location evidence="1">Cell membrane</location>
        <topology evidence="1">Multi-pass membrane protein</topology>
    </subcellularLocation>
</comment>
<feature type="transmembrane region" description="Helical" evidence="8">
    <location>
        <begin position="324"/>
        <end position="342"/>
    </location>
</feature>
<protein>
    <recommendedName>
        <fullName evidence="9">Glycosyltransferase RgtA/B/C/D-like domain-containing protein</fullName>
    </recommendedName>
</protein>
<evidence type="ECO:0000256" key="7">
    <source>
        <dbReference type="ARBA" id="ARBA00023136"/>
    </source>
</evidence>
<dbReference type="GO" id="GO:0009103">
    <property type="term" value="P:lipopolysaccharide biosynthetic process"/>
    <property type="evidence" value="ECO:0007669"/>
    <property type="project" value="UniProtKB-ARBA"/>
</dbReference>
<evidence type="ECO:0000256" key="4">
    <source>
        <dbReference type="ARBA" id="ARBA00022679"/>
    </source>
</evidence>
<feature type="transmembrane region" description="Helical" evidence="8">
    <location>
        <begin position="260"/>
        <end position="280"/>
    </location>
</feature>
<dbReference type="EMBL" id="PNIN01000029">
    <property type="protein sequence ID" value="PMP72016.1"/>
    <property type="molecule type" value="Genomic_DNA"/>
</dbReference>
<dbReference type="InterPro" id="IPR038731">
    <property type="entry name" value="RgtA/B/C-like"/>
</dbReference>
<feature type="transmembrane region" description="Helical" evidence="8">
    <location>
        <begin position="301"/>
        <end position="318"/>
    </location>
</feature>
<dbReference type="PANTHER" id="PTHR33908:SF3">
    <property type="entry name" value="UNDECAPRENYL PHOSPHATE-ALPHA-4-AMINO-4-DEOXY-L-ARABINOSE ARABINOSYL TRANSFERASE"/>
    <property type="match status" value="1"/>
</dbReference>